<accession>A0ABW8PXW6</accession>
<dbReference type="InterPro" id="IPR029151">
    <property type="entry name" value="Sensor-like_sf"/>
</dbReference>
<dbReference type="InterPro" id="IPR003660">
    <property type="entry name" value="HAMP_dom"/>
</dbReference>
<dbReference type="PROSITE" id="PS50111">
    <property type="entry name" value="CHEMOTAXIS_TRANSDUC_2"/>
    <property type="match status" value="1"/>
</dbReference>
<dbReference type="Pfam" id="PF00015">
    <property type="entry name" value="MCPsignal"/>
    <property type="match status" value="1"/>
</dbReference>
<sequence>MLKKLKMGPRLLLTFGLPLALCLLLVAFIVIRQVSQQVTLLGEESANLNATSHAQLVSAWVDSKMTVIQTLANTATLKNGSTNEIFDFVQQYGQHMSREFEVLFFVDLEGEAHHHHGLIASRANRGYFQQLVVQQTATSLVSDPLYSGSSGNAIVVLAQVVTDASGQVKGLLAATVTLDTLTQLVDSVSSAQSTAWLLDSRGVYIAHPEAARRMTDNAQEATYPAYRELAQRMVAGQQGVGEVALDGQQVSIVAYTPVAQTPGWSLAVALPYDEVMATALNLRFSLLLAFALTLALLLGLVVITARMLIAPITTTRAALDQIAAGDGDLTQRLDESRYDELGDLARSFNHFVGGIHTLVQQVQQASIQLGAAAEELAASSREANQQVELQQHETDQAAAAMTQMAAAVMQVAGNAAQAADSAQISNLSAQEGERVVDKTADEVGLLANEVQQAAEVIQQLQKDTDAISQVLDVICGIAEQTNLLALNAAIEAARAGEQGRGFAVVADEVRNLATRTQASTEEIGNMIERLQKVSQQATQVMNRGYHKANEVVDWAQEAAQKLKTISQAIQLINDMNNQIASATEEQSATADDVNQTLARIHAGIELLSSGSHHIATASDELAQLASDLQERVGRFKV</sequence>
<dbReference type="RefSeq" id="WP_405338660.1">
    <property type="nucleotide sequence ID" value="NZ_JBANFI010000003.1"/>
</dbReference>
<dbReference type="PROSITE" id="PS50885">
    <property type="entry name" value="HAMP"/>
    <property type="match status" value="1"/>
</dbReference>
<proteinExistence type="inferred from homology"/>
<keyword evidence="6 10" id="KW-0472">Membrane</keyword>
<keyword evidence="14" id="KW-1185">Reference proteome</keyword>
<dbReference type="Proteomes" id="UP001621714">
    <property type="component" value="Unassembled WGS sequence"/>
</dbReference>
<dbReference type="InterPro" id="IPR004089">
    <property type="entry name" value="MCPsignal_dom"/>
</dbReference>
<evidence type="ECO:0000256" key="3">
    <source>
        <dbReference type="ARBA" id="ARBA00022500"/>
    </source>
</evidence>
<evidence type="ECO:0000256" key="5">
    <source>
        <dbReference type="ARBA" id="ARBA00022989"/>
    </source>
</evidence>
<keyword evidence="7 9" id="KW-0807">Transducer</keyword>
<organism evidence="13 14">
    <name type="scientific">Marinospirillum alkalitolerans</name>
    <dbReference type="NCBI Taxonomy" id="3123374"/>
    <lineage>
        <taxon>Bacteria</taxon>
        <taxon>Pseudomonadati</taxon>
        <taxon>Pseudomonadota</taxon>
        <taxon>Gammaproteobacteria</taxon>
        <taxon>Oceanospirillales</taxon>
        <taxon>Oceanospirillaceae</taxon>
        <taxon>Marinospirillum</taxon>
    </lineage>
</organism>
<dbReference type="SMART" id="SM00304">
    <property type="entry name" value="HAMP"/>
    <property type="match status" value="2"/>
</dbReference>
<dbReference type="Gene3D" id="3.30.450.20">
    <property type="entry name" value="PAS domain"/>
    <property type="match status" value="1"/>
</dbReference>
<dbReference type="CDD" id="cd06225">
    <property type="entry name" value="HAMP"/>
    <property type="match status" value="1"/>
</dbReference>
<evidence type="ECO:0000256" key="6">
    <source>
        <dbReference type="ARBA" id="ARBA00023136"/>
    </source>
</evidence>
<evidence type="ECO:0000256" key="4">
    <source>
        <dbReference type="ARBA" id="ARBA00022692"/>
    </source>
</evidence>
<dbReference type="EMBL" id="JBANFI010000003">
    <property type="protein sequence ID" value="MFK7160699.1"/>
    <property type="molecule type" value="Genomic_DNA"/>
</dbReference>
<keyword evidence="5 10" id="KW-1133">Transmembrane helix</keyword>
<dbReference type="SUPFAM" id="SSF58104">
    <property type="entry name" value="Methyl-accepting chemotaxis protein (MCP) signaling domain"/>
    <property type="match status" value="1"/>
</dbReference>
<evidence type="ECO:0000313" key="14">
    <source>
        <dbReference type="Proteomes" id="UP001621714"/>
    </source>
</evidence>
<feature type="domain" description="Methyl-accepting transducer" evidence="11">
    <location>
        <begin position="365"/>
        <end position="601"/>
    </location>
</feature>
<comment type="subcellular location">
    <subcellularLocation>
        <location evidence="1">Cell membrane</location>
        <topology evidence="1">Multi-pass membrane protein</topology>
    </subcellularLocation>
</comment>
<dbReference type="PANTHER" id="PTHR32089:SF119">
    <property type="entry name" value="METHYL-ACCEPTING CHEMOTAXIS PROTEIN CTPL"/>
    <property type="match status" value="1"/>
</dbReference>
<dbReference type="PANTHER" id="PTHR32089">
    <property type="entry name" value="METHYL-ACCEPTING CHEMOTAXIS PROTEIN MCPB"/>
    <property type="match status" value="1"/>
</dbReference>
<dbReference type="Pfam" id="PF00672">
    <property type="entry name" value="HAMP"/>
    <property type="match status" value="1"/>
</dbReference>
<dbReference type="CDD" id="cd12912">
    <property type="entry name" value="PDC2_MCP_like"/>
    <property type="match status" value="1"/>
</dbReference>
<evidence type="ECO:0000256" key="2">
    <source>
        <dbReference type="ARBA" id="ARBA00022475"/>
    </source>
</evidence>
<dbReference type="CDD" id="cd11386">
    <property type="entry name" value="MCP_signal"/>
    <property type="match status" value="1"/>
</dbReference>
<evidence type="ECO:0000259" key="11">
    <source>
        <dbReference type="PROSITE" id="PS50111"/>
    </source>
</evidence>
<reference evidence="13 14" key="1">
    <citation type="submission" date="2024-02" db="EMBL/GenBank/DDBJ databases">
        <title>Marinospirillum sp. MEB 164 isolated from Lonar lake sediment.</title>
        <authorList>
            <person name="Joshi A."/>
            <person name="Thite S."/>
        </authorList>
    </citation>
    <scope>NUCLEOTIDE SEQUENCE [LARGE SCALE GENOMIC DNA]</scope>
    <source>
        <strain evidence="13 14">MEB164</strain>
    </source>
</reference>
<dbReference type="SUPFAM" id="SSF103190">
    <property type="entry name" value="Sensory domain-like"/>
    <property type="match status" value="1"/>
</dbReference>
<feature type="transmembrane region" description="Helical" evidence="10">
    <location>
        <begin position="286"/>
        <end position="309"/>
    </location>
</feature>
<evidence type="ECO:0000256" key="1">
    <source>
        <dbReference type="ARBA" id="ARBA00004651"/>
    </source>
</evidence>
<comment type="caution">
    <text evidence="13">The sequence shown here is derived from an EMBL/GenBank/DDBJ whole genome shotgun (WGS) entry which is preliminary data.</text>
</comment>
<evidence type="ECO:0000256" key="9">
    <source>
        <dbReference type="PROSITE-ProRule" id="PRU00284"/>
    </source>
</evidence>
<evidence type="ECO:0000256" key="10">
    <source>
        <dbReference type="SAM" id="Phobius"/>
    </source>
</evidence>
<dbReference type="InterPro" id="IPR033479">
    <property type="entry name" value="dCache_1"/>
</dbReference>
<comment type="similarity">
    <text evidence="8">Belongs to the methyl-accepting chemotaxis (MCP) protein family.</text>
</comment>
<evidence type="ECO:0000259" key="12">
    <source>
        <dbReference type="PROSITE" id="PS50885"/>
    </source>
</evidence>
<gene>
    <name evidence="13" type="ORF">V6U78_06575</name>
</gene>
<dbReference type="Gene3D" id="1.10.287.950">
    <property type="entry name" value="Methyl-accepting chemotaxis protein"/>
    <property type="match status" value="1"/>
</dbReference>
<dbReference type="CDD" id="cd12914">
    <property type="entry name" value="PDC1_DGC_like"/>
    <property type="match status" value="1"/>
</dbReference>
<dbReference type="SMART" id="SM00283">
    <property type="entry name" value="MA"/>
    <property type="match status" value="1"/>
</dbReference>
<evidence type="ECO:0000313" key="13">
    <source>
        <dbReference type="EMBL" id="MFK7160699.1"/>
    </source>
</evidence>
<protein>
    <submittedName>
        <fullName evidence="13">Methyl-accepting chemotaxis protein</fullName>
    </submittedName>
</protein>
<dbReference type="Pfam" id="PF02743">
    <property type="entry name" value="dCache_1"/>
    <property type="match status" value="1"/>
</dbReference>
<evidence type="ECO:0000256" key="7">
    <source>
        <dbReference type="ARBA" id="ARBA00023224"/>
    </source>
</evidence>
<name>A0ABW8PXW6_9GAMM</name>
<evidence type="ECO:0000256" key="8">
    <source>
        <dbReference type="ARBA" id="ARBA00029447"/>
    </source>
</evidence>
<feature type="domain" description="HAMP" evidence="12">
    <location>
        <begin position="306"/>
        <end position="360"/>
    </location>
</feature>
<keyword evidence="3" id="KW-0145">Chemotaxis</keyword>
<keyword evidence="2" id="KW-1003">Cell membrane</keyword>
<keyword evidence="4 10" id="KW-0812">Transmembrane</keyword>